<accession>A0A224YBN1</accession>
<dbReference type="EMBL" id="GFPF01001933">
    <property type="protein sequence ID" value="MAA13079.1"/>
    <property type="molecule type" value="Transcribed_RNA"/>
</dbReference>
<proteinExistence type="predicted"/>
<sequence length="199" mass="22800">MAPHFSDLSFLLPPPHQSLLMCARTPHKCDIPSRSLGQAKAVRHAIAENIPLYSLKLLVCSKNLEMHIDVHRQRRQCSLNASKEGRNKRQLPEESSAKRIAALYRTMTHTRVHARQRKVERKKKNPIIHLLQECKATVLRNPRIDISVTNNLIATSLAKQKTGDKTLFFYTDCRLFTAVSFTPPLTPFRKTNTKVLRKT</sequence>
<evidence type="ECO:0000313" key="1">
    <source>
        <dbReference type="EMBL" id="MAA13079.1"/>
    </source>
</evidence>
<reference evidence="1" key="1">
    <citation type="journal article" date="2017" name="Parasit. Vectors">
        <title>Sialotranscriptomics of Rhipicephalus zambeziensis reveals intricate expression profiles of secretory proteins and suggests tight temporal transcriptional regulation during blood-feeding.</title>
        <authorList>
            <person name="de Castro M.H."/>
            <person name="de Klerk D."/>
            <person name="Pienaar R."/>
            <person name="Rees D.J.G."/>
            <person name="Mans B.J."/>
        </authorList>
    </citation>
    <scope>NUCLEOTIDE SEQUENCE</scope>
    <source>
        <tissue evidence="1">Salivary glands</tissue>
    </source>
</reference>
<organism evidence="1">
    <name type="scientific">Rhipicephalus zambeziensis</name>
    <dbReference type="NCBI Taxonomy" id="60191"/>
    <lineage>
        <taxon>Eukaryota</taxon>
        <taxon>Metazoa</taxon>
        <taxon>Ecdysozoa</taxon>
        <taxon>Arthropoda</taxon>
        <taxon>Chelicerata</taxon>
        <taxon>Arachnida</taxon>
        <taxon>Acari</taxon>
        <taxon>Parasitiformes</taxon>
        <taxon>Ixodida</taxon>
        <taxon>Ixodoidea</taxon>
        <taxon>Ixodidae</taxon>
        <taxon>Rhipicephalinae</taxon>
        <taxon>Rhipicephalus</taxon>
        <taxon>Rhipicephalus</taxon>
    </lineage>
</organism>
<protein>
    <submittedName>
        <fullName evidence="1">Uncharacterized protein</fullName>
    </submittedName>
</protein>
<dbReference type="AlphaFoldDB" id="A0A224YBN1"/>
<name>A0A224YBN1_9ACAR</name>